<evidence type="ECO:0000256" key="1">
    <source>
        <dbReference type="ARBA" id="ARBA00004370"/>
    </source>
</evidence>
<gene>
    <name evidence="6" type="ORF">CSW64_16985</name>
</gene>
<keyword evidence="3 5" id="KW-1133">Transmembrane helix</keyword>
<dbReference type="EMBL" id="CP024201">
    <property type="protein sequence ID" value="ATQ45076.1"/>
    <property type="molecule type" value="Genomic_DNA"/>
</dbReference>
<feature type="transmembrane region" description="Helical" evidence="5">
    <location>
        <begin position="57"/>
        <end position="84"/>
    </location>
</feature>
<dbReference type="Pfam" id="PF01124">
    <property type="entry name" value="MAPEG"/>
    <property type="match status" value="1"/>
</dbReference>
<dbReference type="Gene3D" id="1.20.120.550">
    <property type="entry name" value="Membrane associated eicosanoid/glutathione metabolism-like domain"/>
    <property type="match status" value="1"/>
</dbReference>
<dbReference type="OrthoDB" id="5516290at2"/>
<accession>A0A2D2B4C5</accession>
<sequence length="130" mass="14354">MAFLTFLVLVLIPMRRFRAVFRKEVGPDDFALGESAAVPGHVALANRNYMNLLELPVLFYVVCGALFVTGNVDGLAVGLAWAYVAVRALHSLVHLTYNRVIHRLALFAASNVVLVMLWTVFAIRVWPSAA</sequence>
<keyword evidence="7" id="KW-1185">Reference proteome</keyword>
<evidence type="ECO:0000313" key="7">
    <source>
        <dbReference type="Proteomes" id="UP000228945"/>
    </source>
</evidence>
<evidence type="ECO:0000256" key="2">
    <source>
        <dbReference type="ARBA" id="ARBA00022692"/>
    </source>
</evidence>
<evidence type="ECO:0000313" key="6">
    <source>
        <dbReference type="EMBL" id="ATQ45076.1"/>
    </source>
</evidence>
<evidence type="ECO:0000256" key="4">
    <source>
        <dbReference type="ARBA" id="ARBA00023136"/>
    </source>
</evidence>
<feature type="transmembrane region" description="Helical" evidence="5">
    <location>
        <begin position="104"/>
        <end position="126"/>
    </location>
</feature>
<evidence type="ECO:0000256" key="5">
    <source>
        <dbReference type="SAM" id="Phobius"/>
    </source>
</evidence>
<organism evidence="6 7">
    <name type="scientific">Caulobacter mirabilis</name>
    <dbReference type="NCBI Taxonomy" id="69666"/>
    <lineage>
        <taxon>Bacteria</taxon>
        <taxon>Pseudomonadati</taxon>
        <taxon>Pseudomonadota</taxon>
        <taxon>Alphaproteobacteria</taxon>
        <taxon>Caulobacterales</taxon>
        <taxon>Caulobacteraceae</taxon>
        <taxon>Caulobacter</taxon>
    </lineage>
</organism>
<keyword evidence="4 5" id="KW-0472">Membrane</keyword>
<dbReference type="InterPro" id="IPR023352">
    <property type="entry name" value="MAPEG-like_dom_sf"/>
</dbReference>
<dbReference type="InterPro" id="IPR001129">
    <property type="entry name" value="Membr-assoc_MAPEG"/>
</dbReference>
<evidence type="ECO:0000256" key="3">
    <source>
        <dbReference type="ARBA" id="ARBA00022989"/>
    </source>
</evidence>
<protein>
    <recommendedName>
        <fullName evidence="8">MAPEG family protein</fullName>
    </recommendedName>
</protein>
<dbReference type="KEGG" id="cmb:CSW64_16985"/>
<dbReference type="AlphaFoldDB" id="A0A2D2B4C5"/>
<dbReference type="GO" id="GO:0016020">
    <property type="term" value="C:membrane"/>
    <property type="evidence" value="ECO:0007669"/>
    <property type="project" value="UniProtKB-SubCell"/>
</dbReference>
<comment type="subcellular location">
    <subcellularLocation>
        <location evidence="1">Membrane</location>
    </subcellularLocation>
</comment>
<name>A0A2D2B4C5_9CAUL</name>
<evidence type="ECO:0008006" key="8">
    <source>
        <dbReference type="Google" id="ProtNLM"/>
    </source>
</evidence>
<proteinExistence type="predicted"/>
<dbReference type="SUPFAM" id="SSF161084">
    <property type="entry name" value="MAPEG domain-like"/>
    <property type="match status" value="1"/>
</dbReference>
<reference evidence="6 7" key="1">
    <citation type="submission" date="2017-10" db="EMBL/GenBank/DDBJ databases">
        <title>Genome sequence of Caulobacter mirabilis FWC38.</title>
        <authorList>
            <person name="Fiebig A."/>
            <person name="Crosson S."/>
        </authorList>
    </citation>
    <scope>NUCLEOTIDE SEQUENCE [LARGE SCALE GENOMIC DNA]</scope>
    <source>
        <strain evidence="6 7">FWC 38</strain>
    </source>
</reference>
<dbReference type="Proteomes" id="UP000228945">
    <property type="component" value="Chromosome"/>
</dbReference>
<keyword evidence="2 5" id="KW-0812">Transmembrane</keyword>